<dbReference type="PANTHER" id="PTHR42930">
    <property type="entry name" value="PHOSPHATE-SPECIFIC TRANSPORT SYSTEM ACCESSORY PROTEIN PHOU"/>
    <property type="match status" value="1"/>
</dbReference>
<evidence type="ECO:0000256" key="6">
    <source>
        <dbReference type="ARBA" id="ARBA00022592"/>
    </source>
</evidence>
<dbReference type="Proteomes" id="UP000198661">
    <property type="component" value="Unassembled WGS sequence"/>
</dbReference>
<evidence type="ECO:0000313" key="9">
    <source>
        <dbReference type="EMBL" id="SFG16356.1"/>
    </source>
</evidence>
<dbReference type="Pfam" id="PF01895">
    <property type="entry name" value="PhoU"/>
    <property type="match status" value="2"/>
</dbReference>
<evidence type="ECO:0000256" key="7">
    <source>
        <dbReference type="PIRNR" id="PIRNR003107"/>
    </source>
</evidence>
<evidence type="ECO:0000256" key="1">
    <source>
        <dbReference type="ARBA" id="ARBA00004496"/>
    </source>
</evidence>
<reference evidence="9 10" key="1">
    <citation type="submission" date="2016-10" db="EMBL/GenBank/DDBJ databases">
        <authorList>
            <person name="de Groot N.N."/>
        </authorList>
    </citation>
    <scope>NUCLEOTIDE SEQUENCE [LARGE SCALE GENOMIC DNA]</scope>
    <source>
        <strain evidence="9 10">DSM 44945</strain>
    </source>
</reference>
<dbReference type="PIRSF" id="PIRSF003107">
    <property type="entry name" value="PhoU"/>
    <property type="match status" value="1"/>
</dbReference>
<name>A0A1I2PRW6_9BACL</name>
<dbReference type="PANTHER" id="PTHR42930:SF3">
    <property type="entry name" value="PHOSPHATE-SPECIFIC TRANSPORT SYSTEM ACCESSORY PROTEIN PHOU"/>
    <property type="match status" value="1"/>
</dbReference>
<keyword evidence="4 7" id="KW-0813">Transport</keyword>
<keyword evidence="10" id="KW-1185">Reference proteome</keyword>
<evidence type="ECO:0000313" key="10">
    <source>
        <dbReference type="Proteomes" id="UP000198661"/>
    </source>
</evidence>
<dbReference type="NCBIfam" id="TIGR02135">
    <property type="entry name" value="phoU_full"/>
    <property type="match status" value="1"/>
</dbReference>
<dbReference type="GO" id="GO:0045936">
    <property type="term" value="P:negative regulation of phosphate metabolic process"/>
    <property type="evidence" value="ECO:0007669"/>
    <property type="project" value="InterPro"/>
</dbReference>
<proteinExistence type="inferred from homology"/>
<keyword evidence="5 7" id="KW-0963">Cytoplasm</keyword>
<dbReference type="OrthoDB" id="9814256at2"/>
<dbReference type="InterPro" id="IPR028366">
    <property type="entry name" value="PhoU"/>
</dbReference>
<dbReference type="GO" id="GO:0030643">
    <property type="term" value="P:intracellular phosphate ion homeostasis"/>
    <property type="evidence" value="ECO:0007669"/>
    <property type="project" value="InterPro"/>
</dbReference>
<evidence type="ECO:0000256" key="2">
    <source>
        <dbReference type="ARBA" id="ARBA00008107"/>
    </source>
</evidence>
<comment type="function">
    <text evidence="7">Plays a role in the regulation of phosphate uptake.</text>
</comment>
<dbReference type="SUPFAM" id="SSF109755">
    <property type="entry name" value="PhoU-like"/>
    <property type="match status" value="1"/>
</dbReference>
<dbReference type="AlphaFoldDB" id="A0A1I2PRW6"/>
<feature type="domain" description="PhoU" evidence="8">
    <location>
        <begin position="16"/>
        <end position="103"/>
    </location>
</feature>
<protein>
    <recommendedName>
        <fullName evidence="7">Phosphate-specific transport system accessory protein PhoU</fullName>
    </recommendedName>
</protein>
<feature type="domain" description="PhoU" evidence="8">
    <location>
        <begin position="121"/>
        <end position="206"/>
    </location>
</feature>
<dbReference type="STRING" id="201973.SAMN04488025_11859"/>
<sequence>MIRQFEQSLQDVKDLLLQMGEKVEIAIDKAVKSLVNLDEKMAREVLDSDSEMDELENQIDDRVAKLIVTQQPVAKDLRRLIAAMKIATDMERMADYACNIARVTLRLVESGQPLFKKLEDIPRMARITQQMVHDGINSYIDGNVELSKQLAQRDDEVDRLYHAVVKELLERMIQRQQFTEAALHLSFVARYLERIADHATNVAESIVYIETGKRADLN</sequence>
<evidence type="ECO:0000259" key="8">
    <source>
        <dbReference type="Pfam" id="PF01895"/>
    </source>
</evidence>
<dbReference type="InterPro" id="IPR026022">
    <property type="entry name" value="PhoU_dom"/>
</dbReference>
<dbReference type="GO" id="GO:0005737">
    <property type="term" value="C:cytoplasm"/>
    <property type="evidence" value="ECO:0007669"/>
    <property type="project" value="UniProtKB-SubCell"/>
</dbReference>
<dbReference type="Gene3D" id="1.20.58.220">
    <property type="entry name" value="Phosphate transport system protein phou homolog 2, domain 2"/>
    <property type="match status" value="2"/>
</dbReference>
<organism evidence="9 10">
    <name type="scientific">Planifilum fulgidum</name>
    <dbReference type="NCBI Taxonomy" id="201973"/>
    <lineage>
        <taxon>Bacteria</taxon>
        <taxon>Bacillati</taxon>
        <taxon>Bacillota</taxon>
        <taxon>Bacilli</taxon>
        <taxon>Bacillales</taxon>
        <taxon>Thermoactinomycetaceae</taxon>
        <taxon>Planifilum</taxon>
    </lineage>
</organism>
<dbReference type="EMBL" id="FOOK01000018">
    <property type="protein sequence ID" value="SFG16356.1"/>
    <property type="molecule type" value="Genomic_DNA"/>
</dbReference>
<evidence type="ECO:0000256" key="4">
    <source>
        <dbReference type="ARBA" id="ARBA00022448"/>
    </source>
</evidence>
<accession>A0A1I2PRW6</accession>
<dbReference type="GO" id="GO:0006817">
    <property type="term" value="P:phosphate ion transport"/>
    <property type="evidence" value="ECO:0007669"/>
    <property type="project" value="UniProtKB-KW"/>
</dbReference>
<dbReference type="FunFam" id="1.20.58.220:FF:000004">
    <property type="entry name" value="Phosphate-specific transport system accessory protein PhoU"/>
    <property type="match status" value="1"/>
</dbReference>
<gene>
    <name evidence="9" type="ORF">SAMN04488025_11859</name>
</gene>
<dbReference type="RefSeq" id="WP_092038888.1">
    <property type="nucleotide sequence ID" value="NZ_FOOK01000018.1"/>
</dbReference>
<comment type="subunit">
    <text evidence="3 7">Homodimer.</text>
</comment>
<comment type="subcellular location">
    <subcellularLocation>
        <location evidence="1 7">Cytoplasm</location>
    </subcellularLocation>
</comment>
<dbReference type="InterPro" id="IPR038078">
    <property type="entry name" value="PhoU-like_sf"/>
</dbReference>
<keyword evidence="6 7" id="KW-0592">Phosphate transport</keyword>
<comment type="similarity">
    <text evidence="2 7">Belongs to the PhoU family.</text>
</comment>
<evidence type="ECO:0000256" key="5">
    <source>
        <dbReference type="ARBA" id="ARBA00022490"/>
    </source>
</evidence>
<evidence type="ECO:0000256" key="3">
    <source>
        <dbReference type="ARBA" id="ARBA00011738"/>
    </source>
</evidence>